<feature type="signal peptide" evidence="4">
    <location>
        <begin position="1"/>
        <end position="19"/>
    </location>
</feature>
<keyword evidence="8" id="KW-1185">Reference proteome</keyword>
<dbReference type="SUPFAM" id="SSF51445">
    <property type="entry name" value="(Trans)glycosidases"/>
    <property type="match status" value="1"/>
</dbReference>
<dbReference type="InterPro" id="IPR017853">
    <property type="entry name" value="GH"/>
</dbReference>
<evidence type="ECO:0000256" key="4">
    <source>
        <dbReference type="SAM" id="SignalP"/>
    </source>
</evidence>
<comment type="caution">
    <text evidence="7">The sequence shown here is derived from an EMBL/GenBank/DDBJ whole genome shotgun (WGS) entry which is preliminary data.</text>
</comment>
<dbReference type="Gene3D" id="3.20.20.80">
    <property type="entry name" value="Glycosidases"/>
    <property type="match status" value="1"/>
</dbReference>
<dbReference type="RefSeq" id="WP_343897293.1">
    <property type="nucleotide sequence ID" value="NZ_BAAAFZ010000068.1"/>
</dbReference>
<dbReference type="EMBL" id="BAAAFZ010000068">
    <property type="protein sequence ID" value="GAA0598820.1"/>
    <property type="molecule type" value="Genomic_DNA"/>
</dbReference>
<feature type="domain" description="CBM-cenC" evidence="6">
    <location>
        <begin position="90"/>
        <end position="151"/>
    </location>
</feature>
<dbReference type="InterPro" id="IPR003305">
    <property type="entry name" value="CenC_carb-bd"/>
</dbReference>
<accession>A0ABP3QWQ6</accession>
<dbReference type="Pfam" id="PF02018">
    <property type="entry name" value="CBM_4_9"/>
    <property type="match status" value="1"/>
</dbReference>
<feature type="chain" id="PRO_5045548545" description="Glycoside hydrolase family 5 domain-containing protein" evidence="4">
    <location>
        <begin position="20"/>
        <end position="569"/>
    </location>
</feature>
<evidence type="ECO:0008006" key="9">
    <source>
        <dbReference type="Google" id="ProtNLM"/>
    </source>
</evidence>
<dbReference type="PANTHER" id="PTHR12631:SF10">
    <property type="entry name" value="BETA-XYLOSIDASE-LIKE PROTEIN-RELATED"/>
    <property type="match status" value="1"/>
</dbReference>
<dbReference type="SUPFAM" id="SSF49785">
    <property type="entry name" value="Galactose-binding domain-like"/>
    <property type="match status" value="1"/>
</dbReference>
<feature type="domain" description="Glycosyl hydrolases family 39 N-terminal catalytic" evidence="5">
    <location>
        <begin position="226"/>
        <end position="355"/>
    </location>
</feature>
<name>A0ABP3QWQ6_9PROT</name>
<reference evidence="8" key="1">
    <citation type="journal article" date="2019" name="Int. J. Syst. Evol. Microbiol.">
        <title>The Global Catalogue of Microorganisms (GCM) 10K type strain sequencing project: providing services to taxonomists for standard genome sequencing and annotation.</title>
        <authorList>
            <consortium name="The Broad Institute Genomics Platform"/>
            <consortium name="The Broad Institute Genome Sequencing Center for Infectious Disease"/>
            <person name="Wu L."/>
            <person name="Ma J."/>
        </authorList>
    </citation>
    <scope>NUCLEOTIDE SEQUENCE [LARGE SCALE GENOMIC DNA]</scope>
    <source>
        <strain evidence="8">JCM 9933</strain>
    </source>
</reference>
<proteinExistence type="inferred from homology"/>
<evidence type="ECO:0000259" key="5">
    <source>
        <dbReference type="Pfam" id="PF01229"/>
    </source>
</evidence>
<keyword evidence="2" id="KW-0378">Hydrolase</keyword>
<evidence type="ECO:0000256" key="3">
    <source>
        <dbReference type="ARBA" id="ARBA00023295"/>
    </source>
</evidence>
<gene>
    <name evidence="7" type="ORF">GCM10009416_41230</name>
</gene>
<evidence type="ECO:0000313" key="8">
    <source>
        <dbReference type="Proteomes" id="UP001501588"/>
    </source>
</evidence>
<keyword evidence="3" id="KW-0326">Glycosidase</keyword>
<comment type="similarity">
    <text evidence="1">Belongs to the glycosyl hydrolase 39 family.</text>
</comment>
<dbReference type="Gene3D" id="2.60.120.260">
    <property type="entry name" value="Galactose-binding domain-like"/>
    <property type="match status" value="1"/>
</dbReference>
<dbReference type="InterPro" id="IPR051923">
    <property type="entry name" value="Glycosyl_Hydrolase_39"/>
</dbReference>
<evidence type="ECO:0000259" key="6">
    <source>
        <dbReference type="Pfam" id="PF02018"/>
    </source>
</evidence>
<evidence type="ECO:0000313" key="7">
    <source>
        <dbReference type="EMBL" id="GAA0598820.1"/>
    </source>
</evidence>
<dbReference type="Pfam" id="PF01229">
    <property type="entry name" value="Glyco_hydro_39"/>
    <property type="match status" value="1"/>
</dbReference>
<keyword evidence="4" id="KW-0732">Signal</keyword>
<dbReference type="InterPro" id="IPR049166">
    <property type="entry name" value="GH39_cat"/>
</dbReference>
<evidence type="ECO:0000256" key="1">
    <source>
        <dbReference type="ARBA" id="ARBA00008875"/>
    </source>
</evidence>
<dbReference type="Proteomes" id="UP001501588">
    <property type="component" value="Unassembled WGS sequence"/>
</dbReference>
<dbReference type="InterPro" id="IPR008979">
    <property type="entry name" value="Galactose-bd-like_sf"/>
</dbReference>
<protein>
    <recommendedName>
        <fullName evidence="9">Glycoside hydrolase family 5 domain-containing protein</fullName>
    </recommendedName>
</protein>
<sequence length="569" mass="63008">MRGPLLAVLLLLFTNAARALVTLPDSSASIGTSKSVVATSDCEAVVGDLCFGWSVNAWGGATHQAGTSSSAIHGTNKASQWFSVTSKGSGDAHLYHPFTFAYGVTYQATLWMRAEAPATVQVTIRRDGGLYDDVAAKTVTLSGEWQPVSVKGIYPLRDGEGSVRVNTSTLGVKIHIGKFELETLSGNPLQAHLPGRAVNANFSGMLVNKLGVHSNWPPIATKVLRLWDTVTDWRSIETARDVWDFHRLDYYLSYAEANGAKVLLTLGQTPSWAAADPDASCVYDAGCSPPASNQDWRNYVRKVAQRYGRRIAFYEIWNEPDYKKFWRGTPEHMVELTRIAKEEIIAANPQAIIVSPSVTPTAGVSFLDRFLFLGGGQYIDALGYHNYYSITPETQLSFVQRLRFMTENYPGKSYQFWNTEGAPDCDHRSQDCKAFEPTDDDKLSSVTRALLIMAAQGVDHYSFYAWDINDLTFAPLSDASYRSLTTTGEAYNRVLGWLSNAVVRDAFGYQGVYVVRFSTGTAVWSDKDDVLAQIPAAWRHSNYKDVTGALRAIPANKRIRLTRKPVWLR</sequence>
<organism evidence="7 8">
    <name type="scientific">Craurococcus roseus</name>
    <dbReference type="NCBI Taxonomy" id="77585"/>
    <lineage>
        <taxon>Bacteria</taxon>
        <taxon>Pseudomonadati</taxon>
        <taxon>Pseudomonadota</taxon>
        <taxon>Alphaproteobacteria</taxon>
        <taxon>Acetobacterales</taxon>
        <taxon>Acetobacteraceae</taxon>
        <taxon>Craurococcus</taxon>
    </lineage>
</organism>
<evidence type="ECO:0000256" key="2">
    <source>
        <dbReference type="ARBA" id="ARBA00022801"/>
    </source>
</evidence>
<dbReference type="PANTHER" id="PTHR12631">
    <property type="entry name" value="ALPHA-L-IDURONIDASE"/>
    <property type="match status" value="1"/>
</dbReference>